<name>A0A126JHW6_CLOBO</name>
<dbReference type="AlphaFoldDB" id="A0A126JHW6"/>
<keyword evidence="1" id="KW-0614">Plasmid</keyword>
<dbReference type="EMBL" id="KT897275">
    <property type="protein sequence ID" value="ALT05300.1"/>
    <property type="molecule type" value="Genomic_DNA"/>
</dbReference>
<evidence type="ECO:0000313" key="1">
    <source>
        <dbReference type="EMBL" id="ALT05300.1"/>
    </source>
</evidence>
<organism evidence="1">
    <name type="scientific">Clostridium botulinum</name>
    <dbReference type="NCBI Taxonomy" id="1491"/>
    <lineage>
        <taxon>Bacteria</taxon>
        <taxon>Bacillati</taxon>
        <taxon>Bacillota</taxon>
        <taxon>Clostridia</taxon>
        <taxon>Eubacteriales</taxon>
        <taxon>Clostridiaceae</taxon>
        <taxon>Clostridium</taxon>
    </lineage>
</organism>
<reference evidence="1" key="1">
    <citation type="journal article" date="2016" name="Genome Biol. Evol.">
        <title>Evolution of chromosomal Clostridium botulinum type E neurotoxin gene clusters: evidence provided by their rare plasmid borne counterparts.</title>
        <authorList>
            <person name="Carter A.T."/>
            <person name="Austin J.W."/>
            <person name="Weedmark K.A."/>
            <person name="Peck M.W."/>
        </authorList>
    </citation>
    <scope>NUCLEOTIDE SEQUENCE</scope>
    <source>
        <strain evidence="1">IFR 12/29</strain>
        <plasmid evidence="1">p12/29</plasmid>
    </source>
</reference>
<proteinExistence type="predicted"/>
<protein>
    <submittedName>
        <fullName evidence="1">Uncharacterized protein</fullName>
    </submittedName>
</protein>
<sequence length="56" mass="6569">MLLHNIYIWCNRPAPSLVLQSINGSDLFDFLPGKILKNSFLSWTNFKIIRIFLFIV</sequence>
<accession>A0A126JHW6</accession>
<geneLocation type="plasmid" evidence="1">
    <name>p12/29</name>
</geneLocation>